<feature type="region of interest" description="Disordered" evidence="1">
    <location>
        <begin position="61"/>
        <end position="80"/>
    </location>
</feature>
<gene>
    <name evidence="2" type="ORF">DFL_000848</name>
</gene>
<proteinExistence type="predicted"/>
<reference evidence="2 3" key="1">
    <citation type="submission" date="2019-01" db="EMBL/GenBank/DDBJ databases">
        <title>Intercellular communication is required for trap formation in the nematode-trapping fungus Duddingtonia flagrans.</title>
        <authorList>
            <person name="Youssar L."/>
            <person name="Wernet V."/>
            <person name="Hensel N."/>
            <person name="Hildebrandt H.-G."/>
            <person name="Fischer R."/>
        </authorList>
    </citation>
    <scope>NUCLEOTIDE SEQUENCE [LARGE SCALE GENOMIC DNA]</scope>
    <source>
        <strain evidence="2 3">CBS H-5679</strain>
    </source>
</reference>
<name>A0A437AFL6_ARTFL</name>
<evidence type="ECO:0000313" key="2">
    <source>
        <dbReference type="EMBL" id="RVD89860.1"/>
    </source>
</evidence>
<dbReference type="AlphaFoldDB" id="A0A437AFL6"/>
<protein>
    <submittedName>
        <fullName evidence="2">Uncharacterized protein</fullName>
    </submittedName>
</protein>
<organism evidence="2 3">
    <name type="scientific">Arthrobotrys flagrans</name>
    <name type="common">Nematode-trapping fungus</name>
    <name type="synonym">Trichothecium flagrans</name>
    <dbReference type="NCBI Taxonomy" id="97331"/>
    <lineage>
        <taxon>Eukaryota</taxon>
        <taxon>Fungi</taxon>
        <taxon>Dikarya</taxon>
        <taxon>Ascomycota</taxon>
        <taxon>Pezizomycotina</taxon>
        <taxon>Orbiliomycetes</taxon>
        <taxon>Orbiliales</taxon>
        <taxon>Orbiliaceae</taxon>
        <taxon>Arthrobotrys</taxon>
    </lineage>
</organism>
<comment type="caution">
    <text evidence="2">The sequence shown here is derived from an EMBL/GenBank/DDBJ whole genome shotgun (WGS) entry which is preliminary data.</text>
</comment>
<dbReference type="Proteomes" id="UP000283090">
    <property type="component" value="Unassembled WGS sequence"/>
</dbReference>
<dbReference type="EMBL" id="SAEB01000001">
    <property type="protein sequence ID" value="RVD89860.1"/>
    <property type="molecule type" value="Genomic_DNA"/>
</dbReference>
<sequence>MPVASAPFPLMRKDLCDCDFVDFSFSFLFFLCSRRFAYRTPALELIPATFPRRPNPLWSRRPFEHRSREDPLKIPNLRRP</sequence>
<dbReference type="GeneID" id="93583159"/>
<dbReference type="VEuPathDB" id="FungiDB:DFL_000848"/>
<evidence type="ECO:0000313" key="3">
    <source>
        <dbReference type="Proteomes" id="UP000283090"/>
    </source>
</evidence>
<accession>A0A437AFL6</accession>
<evidence type="ECO:0000256" key="1">
    <source>
        <dbReference type="SAM" id="MobiDB-lite"/>
    </source>
</evidence>
<keyword evidence="3" id="KW-1185">Reference proteome</keyword>
<feature type="compositionally biased region" description="Basic and acidic residues" evidence="1">
    <location>
        <begin position="61"/>
        <end position="72"/>
    </location>
</feature>
<dbReference type="RefSeq" id="XP_067495404.1">
    <property type="nucleotide sequence ID" value="XM_067638219.1"/>
</dbReference>